<proteinExistence type="predicted"/>
<comment type="caution">
    <text evidence="2">The sequence shown here is derived from an EMBL/GenBank/DDBJ whole genome shotgun (WGS) entry which is preliminary data.</text>
</comment>
<evidence type="ECO:0000313" key="2">
    <source>
        <dbReference type="EMBL" id="OMJ12322.1"/>
    </source>
</evidence>
<gene>
    <name evidence="2" type="ORF">AYI69_g9450</name>
</gene>
<reference evidence="3" key="1">
    <citation type="submission" date="2017-01" db="EMBL/GenBank/DDBJ databases">
        <authorList>
            <person name="Wang Y."/>
            <person name="White M."/>
            <person name="Kvist S."/>
            <person name="Moncalvo J.-M."/>
        </authorList>
    </citation>
    <scope>NUCLEOTIDE SEQUENCE [LARGE SCALE GENOMIC DNA]</scope>
    <source>
        <strain evidence="3">ID-206-W2</strain>
    </source>
</reference>
<accession>A0A1R1XCG1</accession>
<organism evidence="2 3">
    <name type="scientific">Smittium culicis</name>
    <dbReference type="NCBI Taxonomy" id="133412"/>
    <lineage>
        <taxon>Eukaryota</taxon>
        <taxon>Fungi</taxon>
        <taxon>Fungi incertae sedis</taxon>
        <taxon>Zoopagomycota</taxon>
        <taxon>Kickxellomycotina</taxon>
        <taxon>Harpellomycetes</taxon>
        <taxon>Harpellales</taxon>
        <taxon>Legeriomycetaceae</taxon>
        <taxon>Smittium</taxon>
    </lineage>
</organism>
<evidence type="ECO:0000313" key="3">
    <source>
        <dbReference type="Proteomes" id="UP000187429"/>
    </source>
</evidence>
<feature type="region of interest" description="Disordered" evidence="1">
    <location>
        <begin position="129"/>
        <end position="181"/>
    </location>
</feature>
<protein>
    <submittedName>
        <fullName evidence="2">Uncharacterized protein</fullName>
    </submittedName>
</protein>
<dbReference type="AlphaFoldDB" id="A0A1R1XCG1"/>
<dbReference type="EMBL" id="LSSM01005615">
    <property type="protein sequence ID" value="OMJ12322.1"/>
    <property type="molecule type" value="Genomic_DNA"/>
</dbReference>
<dbReference type="Proteomes" id="UP000187429">
    <property type="component" value="Unassembled WGS sequence"/>
</dbReference>
<keyword evidence="3" id="KW-1185">Reference proteome</keyword>
<evidence type="ECO:0000256" key="1">
    <source>
        <dbReference type="SAM" id="MobiDB-lite"/>
    </source>
</evidence>
<feature type="compositionally biased region" description="Polar residues" evidence="1">
    <location>
        <begin position="150"/>
        <end position="165"/>
    </location>
</feature>
<sequence length="181" mass="20059">MRVIRPGVSSEPSGCSEPLNCTDRVVNFEQDILSIGQEIREARRRTLRTRDQQEGTKILQLVPGPTICGLERAAIQLVELEEPVLLPTLESDFTGSSEGETRADYCDSNYACMDISDLVSGHANTIDLPTTNSTFNRGGPRIEKRKVPTHQEQGLDTNGVENQRSALKEKRSPTLQSNLYS</sequence>
<name>A0A1R1XCG1_9FUNG</name>